<organism evidence="1 2">
    <name type="scientific">Sulfuricurvum kujiense</name>
    <dbReference type="NCBI Taxonomy" id="148813"/>
    <lineage>
        <taxon>Bacteria</taxon>
        <taxon>Pseudomonadati</taxon>
        <taxon>Campylobacterota</taxon>
        <taxon>Epsilonproteobacteria</taxon>
        <taxon>Campylobacterales</taxon>
        <taxon>Sulfurimonadaceae</taxon>
        <taxon>Sulfuricurvum</taxon>
    </lineage>
</organism>
<evidence type="ECO:0000313" key="2">
    <source>
        <dbReference type="Proteomes" id="UP000228859"/>
    </source>
</evidence>
<sequence>MDTEALIVKTQRHLSTLLREAFHHTDAENAVVVYDTRCLIATLLMEGYKRALPHARLIDFDAHSPEEVRSLLEALNPSDLVVLIQSTNFRLDAFRLRVELFKLKLKVIEHPHLSRMSDDEASYFIDSLEYDKEYYRPLGRALQSKIDNAPMGVLDSGGELLVYGSPFESAKVNIGDYTGLPNWGGQFPLGEVFTEAQDLRAVHGRVKIYCFGDVTYKINTPETPITLIIEEGQVVACENSTPAFDLILSNIRRDEGGVVWIRELGFGLNRAFSKTRTVADTGTYERMCGVHISLGAKHGTYGKPGFKRRDGLYHVDVFADTHTFSLGDEVIYRDGAFVI</sequence>
<proteinExistence type="predicted"/>
<evidence type="ECO:0000313" key="1">
    <source>
        <dbReference type="EMBL" id="DAB38730.1"/>
    </source>
</evidence>
<dbReference type="EMBL" id="DLUI01000066">
    <property type="protein sequence ID" value="DAB38730.1"/>
    <property type="molecule type" value="Genomic_DNA"/>
</dbReference>
<accession>A0A2D3WI42</accession>
<reference evidence="1 2" key="1">
    <citation type="journal article" date="2017" name="Front. Microbiol.">
        <title>Comparative Genomic Analysis of the Class Epsilonproteobacteria and Proposed Reclassification to Epsilonbacteraeota (phyl. nov.).</title>
        <authorList>
            <person name="Waite D.W."/>
            <person name="Vanwonterghem I."/>
            <person name="Rinke C."/>
            <person name="Parks D.H."/>
            <person name="Zhang Y."/>
            <person name="Takai K."/>
            <person name="Sievert S.M."/>
            <person name="Simon J."/>
            <person name="Campbell B.J."/>
            <person name="Hanson T.E."/>
            <person name="Woyke T."/>
            <person name="Klotz M.G."/>
            <person name="Hugenholtz P."/>
        </authorList>
    </citation>
    <scope>NUCLEOTIDE SEQUENCE [LARGE SCALE GENOMIC DNA]</scope>
    <source>
        <strain evidence="1">UBA12443</strain>
    </source>
</reference>
<comment type="caution">
    <text evidence="1">The sequence shown here is derived from an EMBL/GenBank/DDBJ whole genome shotgun (WGS) entry which is preliminary data.</text>
</comment>
<name>A0A2D3WI42_9BACT</name>
<dbReference type="Proteomes" id="UP000228859">
    <property type="component" value="Unassembled WGS sequence"/>
</dbReference>
<dbReference type="AlphaFoldDB" id="A0A2D3WI42"/>
<evidence type="ECO:0008006" key="3">
    <source>
        <dbReference type="Google" id="ProtNLM"/>
    </source>
</evidence>
<protein>
    <recommendedName>
        <fullName evidence="3">Leucyl aminopeptidase</fullName>
    </recommendedName>
</protein>
<gene>
    <name evidence="1" type="ORF">CFH83_04400</name>
</gene>
<dbReference type="RefSeq" id="WP_294893469.1">
    <property type="nucleotide sequence ID" value="NZ_DLUI01000066.1"/>
</dbReference>